<feature type="compositionally biased region" description="Polar residues" evidence="1">
    <location>
        <begin position="66"/>
        <end position="79"/>
    </location>
</feature>
<comment type="caution">
    <text evidence="2">The sequence shown here is derived from an EMBL/GenBank/DDBJ whole genome shotgun (WGS) entry which is preliminary data.</text>
</comment>
<accession>A0AAU9LNQ6</accession>
<reference evidence="2 3" key="1">
    <citation type="submission" date="2022-01" db="EMBL/GenBank/DDBJ databases">
        <authorList>
            <person name="Xiong W."/>
            <person name="Schranz E."/>
        </authorList>
    </citation>
    <scope>NUCLEOTIDE SEQUENCE [LARGE SCALE GENOMIC DNA]</scope>
</reference>
<feature type="compositionally biased region" description="Polar residues" evidence="1">
    <location>
        <begin position="149"/>
        <end position="165"/>
    </location>
</feature>
<proteinExistence type="predicted"/>
<name>A0AAU9LNQ6_9ASTR</name>
<dbReference type="Proteomes" id="UP001157418">
    <property type="component" value="Unassembled WGS sequence"/>
</dbReference>
<evidence type="ECO:0000313" key="3">
    <source>
        <dbReference type="Proteomes" id="UP001157418"/>
    </source>
</evidence>
<feature type="region of interest" description="Disordered" evidence="1">
    <location>
        <begin position="64"/>
        <end position="85"/>
    </location>
</feature>
<keyword evidence="3" id="KW-1185">Reference proteome</keyword>
<gene>
    <name evidence="2" type="ORF">LVIROSA_LOCUS1295</name>
</gene>
<protein>
    <submittedName>
        <fullName evidence="2">Uncharacterized protein</fullName>
    </submittedName>
</protein>
<feature type="region of interest" description="Disordered" evidence="1">
    <location>
        <begin position="149"/>
        <end position="168"/>
    </location>
</feature>
<sequence length="292" mass="32587">MFGDVLFIDDDEDEPAGIGRICIKTKSMSKINGMVHVDIDGVKYIVSVSKIANWVLTIDHSKFQDGNESDGSSASNQFVSDDDLKEDQEECIRSKVVNMKNQEIERDYQVEGNAKDIASKDGSSGKQNENNEKWVDDKENENFVMEQVQPSGGINDDSPSLSKPSGFSKAIHNDSNSISAGVGGILGNYVPTISFFGNPKTKKGPKQTSKTGLQPDGTSLLNAKTRFIEGEWVFFKFKRFTVNFYALQEENKNVSGEEFFKVYGNDFTTGMQLQVWNQGCHSMWYLFLVSML</sequence>
<dbReference type="AlphaFoldDB" id="A0AAU9LNQ6"/>
<feature type="compositionally biased region" description="Basic and acidic residues" evidence="1">
    <location>
        <begin position="129"/>
        <end position="140"/>
    </location>
</feature>
<evidence type="ECO:0000256" key="1">
    <source>
        <dbReference type="SAM" id="MobiDB-lite"/>
    </source>
</evidence>
<evidence type="ECO:0000313" key="2">
    <source>
        <dbReference type="EMBL" id="CAH1413329.1"/>
    </source>
</evidence>
<feature type="region of interest" description="Disordered" evidence="1">
    <location>
        <begin position="107"/>
        <end position="140"/>
    </location>
</feature>
<organism evidence="2 3">
    <name type="scientific">Lactuca virosa</name>
    <dbReference type="NCBI Taxonomy" id="75947"/>
    <lineage>
        <taxon>Eukaryota</taxon>
        <taxon>Viridiplantae</taxon>
        <taxon>Streptophyta</taxon>
        <taxon>Embryophyta</taxon>
        <taxon>Tracheophyta</taxon>
        <taxon>Spermatophyta</taxon>
        <taxon>Magnoliopsida</taxon>
        <taxon>eudicotyledons</taxon>
        <taxon>Gunneridae</taxon>
        <taxon>Pentapetalae</taxon>
        <taxon>asterids</taxon>
        <taxon>campanulids</taxon>
        <taxon>Asterales</taxon>
        <taxon>Asteraceae</taxon>
        <taxon>Cichorioideae</taxon>
        <taxon>Cichorieae</taxon>
        <taxon>Lactucinae</taxon>
        <taxon>Lactuca</taxon>
    </lineage>
</organism>
<feature type="compositionally biased region" description="Basic and acidic residues" evidence="1">
    <location>
        <begin position="107"/>
        <end position="119"/>
    </location>
</feature>
<dbReference type="EMBL" id="CAKMRJ010000001">
    <property type="protein sequence ID" value="CAH1413329.1"/>
    <property type="molecule type" value="Genomic_DNA"/>
</dbReference>